<dbReference type="PANTHER" id="PTHR30126:SF40">
    <property type="entry name" value="HTH-TYPE TRANSCRIPTIONAL REGULATOR GLTR"/>
    <property type="match status" value="1"/>
</dbReference>
<dbReference type="AlphaFoldDB" id="A0A2Z6B380"/>
<keyword evidence="2" id="KW-0805">Transcription regulation</keyword>
<evidence type="ECO:0000313" key="6">
    <source>
        <dbReference type="EMBL" id="BBD09994.1"/>
    </source>
</evidence>
<dbReference type="FunFam" id="1.10.10.10:FF:000001">
    <property type="entry name" value="LysR family transcriptional regulator"/>
    <property type="match status" value="1"/>
</dbReference>
<evidence type="ECO:0000256" key="4">
    <source>
        <dbReference type="ARBA" id="ARBA00023163"/>
    </source>
</evidence>
<sequence length="197" mass="21925">MELRQLKTFRVVAERGSFTRAAEDLHLAQSSVSAQIRALEEHLGVRLFDRLGRRVVLTEAGEKLLHFSRRMEQMADEMRSQLSGTGPLDGSLTIRMPETIGAEYMPDVVERFHAANPRAELNFINCDDAQLREELGTGRIDLAFLLIDGVNYANVAVDTLGIEPLVLVAAPDHPLSLLPGVTSRDMQGQKILHLRVD</sequence>
<dbReference type="OrthoDB" id="5317428at2"/>
<dbReference type="Pfam" id="PF03466">
    <property type="entry name" value="LysR_substrate"/>
    <property type="match status" value="1"/>
</dbReference>
<proteinExistence type="inferred from homology"/>
<dbReference type="EMBL" id="AP017378">
    <property type="protein sequence ID" value="BBD09994.1"/>
    <property type="molecule type" value="Genomic_DNA"/>
</dbReference>
<keyword evidence="4" id="KW-0804">Transcription</keyword>
<dbReference type="InterPro" id="IPR036388">
    <property type="entry name" value="WH-like_DNA-bd_sf"/>
</dbReference>
<protein>
    <submittedName>
        <fullName evidence="6">Transcriptional regulator, LysR family</fullName>
    </submittedName>
</protein>
<dbReference type="Gene3D" id="1.10.10.10">
    <property type="entry name" value="Winged helix-like DNA-binding domain superfamily/Winged helix DNA-binding domain"/>
    <property type="match status" value="1"/>
</dbReference>
<name>A0A2Z6B380_9BACT</name>
<evidence type="ECO:0000313" key="7">
    <source>
        <dbReference type="Proteomes" id="UP000269883"/>
    </source>
</evidence>
<dbReference type="SUPFAM" id="SSF53850">
    <property type="entry name" value="Periplasmic binding protein-like II"/>
    <property type="match status" value="1"/>
</dbReference>
<evidence type="ECO:0000256" key="2">
    <source>
        <dbReference type="ARBA" id="ARBA00023015"/>
    </source>
</evidence>
<accession>A0A2Z6B380</accession>
<dbReference type="Gene3D" id="3.40.190.10">
    <property type="entry name" value="Periplasmic binding protein-like II"/>
    <property type="match status" value="2"/>
</dbReference>
<dbReference type="CDD" id="cd05466">
    <property type="entry name" value="PBP2_LTTR_substrate"/>
    <property type="match status" value="1"/>
</dbReference>
<evidence type="ECO:0000256" key="1">
    <source>
        <dbReference type="ARBA" id="ARBA00009437"/>
    </source>
</evidence>
<dbReference type="GO" id="GO:0000976">
    <property type="term" value="F:transcription cis-regulatory region binding"/>
    <property type="evidence" value="ECO:0007669"/>
    <property type="project" value="TreeGrafter"/>
</dbReference>
<keyword evidence="7" id="KW-1185">Reference proteome</keyword>
<gene>
    <name evidence="6" type="ORF">DFE_3268</name>
</gene>
<reference evidence="6 7" key="1">
    <citation type="journal article" date="2018" name="Sci. Adv.">
        <title>Multi-heme cytochromes provide a pathway for survival in energy-limited environments.</title>
        <authorList>
            <person name="Deng X."/>
            <person name="Dohmae N."/>
            <person name="Nealson K.H."/>
            <person name="Hashimoto K."/>
            <person name="Okamoto A."/>
        </authorList>
    </citation>
    <scope>NUCLEOTIDE SEQUENCE [LARGE SCALE GENOMIC DNA]</scope>
    <source>
        <strain evidence="6 7">IS5</strain>
    </source>
</reference>
<comment type="similarity">
    <text evidence="1">Belongs to the LysR transcriptional regulatory family.</text>
</comment>
<dbReference type="Proteomes" id="UP000269883">
    <property type="component" value="Chromosome"/>
</dbReference>
<dbReference type="InterPro" id="IPR000847">
    <property type="entry name" value="LysR_HTH_N"/>
</dbReference>
<evidence type="ECO:0000256" key="3">
    <source>
        <dbReference type="ARBA" id="ARBA00023125"/>
    </source>
</evidence>
<dbReference type="SUPFAM" id="SSF46785">
    <property type="entry name" value="Winged helix' DNA-binding domain"/>
    <property type="match status" value="1"/>
</dbReference>
<dbReference type="PROSITE" id="PS50931">
    <property type="entry name" value="HTH_LYSR"/>
    <property type="match status" value="1"/>
</dbReference>
<dbReference type="KEGG" id="dfl:DFE_3268"/>
<dbReference type="GO" id="GO:0003700">
    <property type="term" value="F:DNA-binding transcription factor activity"/>
    <property type="evidence" value="ECO:0007669"/>
    <property type="project" value="InterPro"/>
</dbReference>
<dbReference type="InterPro" id="IPR036390">
    <property type="entry name" value="WH_DNA-bd_sf"/>
</dbReference>
<organism evidence="6 7">
    <name type="scientific">Desulfovibrio ferrophilus</name>
    <dbReference type="NCBI Taxonomy" id="241368"/>
    <lineage>
        <taxon>Bacteria</taxon>
        <taxon>Pseudomonadati</taxon>
        <taxon>Thermodesulfobacteriota</taxon>
        <taxon>Desulfovibrionia</taxon>
        <taxon>Desulfovibrionales</taxon>
        <taxon>Desulfovibrionaceae</taxon>
        <taxon>Desulfovibrio</taxon>
    </lineage>
</organism>
<keyword evidence="3" id="KW-0238">DNA-binding</keyword>
<dbReference type="PANTHER" id="PTHR30126">
    <property type="entry name" value="HTH-TYPE TRANSCRIPTIONAL REGULATOR"/>
    <property type="match status" value="1"/>
</dbReference>
<evidence type="ECO:0000259" key="5">
    <source>
        <dbReference type="PROSITE" id="PS50931"/>
    </source>
</evidence>
<dbReference type="Pfam" id="PF00126">
    <property type="entry name" value="HTH_1"/>
    <property type="match status" value="1"/>
</dbReference>
<dbReference type="PRINTS" id="PR00039">
    <property type="entry name" value="HTHLYSR"/>
</dbReference>
<feature type="domain" description="HTH lysR-type" evidence="5">
    <location>
        <begin position="1"/>
        <end position="58"/>
    </location>
</feature>
<dbReference type="InterPro" id="IPR005119">
    <property type="entry name" value="LysR_subst-bd"/>
</dbReference>